<evidence type="ECO:0000256" key="5">
    <source>
        <dbReference type="ARBA" id="ARBA00022826"/>
    </source>
</evidence>
<dbReference type="InterPro" id="IPR003148">
    <property type="entry name" value="RCK_N"/>
</dbReference>
<reference evidence="14" key="1">
    <citation type="journal article" date="2011" name="Genome Res.">
        <title>Phylogeny-wide analysis of social amoeba genomes highlights ancient origins for complex intercellular communication.</title>
        <authorList>
            <person name="Heidel A.J."/>
            <person name="Lawal H.M."/>
            <person name="Felder M."/>
            <person name="Schilde C."/>
            <person name="Helps N.R."/>
            <person name="Tunggal B."/>
            <person name="Rivero F."/>
            <person name="John U."/>
            <person name="Schleicher M."/>
            <person name="Eichinger L."/>
            <person name="Platzer M."/>
            <person name="Noegel A.A."/>
            <person name="Schaap P."/>
            <person name="Gloeckner G."/>
        </authorList>
    </citation>
    <scope>NUCLEOTIDE SEQUENCE [LARGE SCALE GENOMIC DNA]</scope>
    <source>
        <strain evidence="14">SH3</strain>
    </source>
</reference>
<dbReference type="Gene3D" id="1.10.287.70">
    <property type="match status" value="1"/>
</dbReference>
<dbReference type="RefSeq" id="XP_004351906.1">
    <property type="nucleotide sequence ID" value="XM_004351854.1"/>
</dbReference>
<dbReference type="GO" id="GO:0016020">
    <property type="term" value="C:membrane"/>
    <property type="evidence" value="ECO:0007669"/>
    <property type="project" value="UniProtKB-SubCell"/>
</dbReference>
<accession>F4Q917</accession>
<comment type="subcellular location">
    <subcellularLocation>
        <location evidence="1">Membrane</location>
        <topology evidence="1">Multi-pass membrane protein</topology>
    </subcellularLocation>
</comment>
<dbReference type="OMA" id="ECDLWIR"/>
<keyword evidence="3" id="KW-0633">Potassium transport</keyword>
<feature type="transmembrane region" description="Helical" evidence="11">
    <location>
        <begin position="37"/>
        <end position="58"/>
    </location>
</feature>
<evidence type="ECO:0000256" key="1">
    <source>
        <dbReference type="ARBA" id="ARBA00004141"/>
    </source>
</evidence>
<dbReference type="Gene3D" id="3.40.50.720">
    <property type="entry name" value="NAD(P)-binding Rossmann-like Domain"/>
    <property type="match status" value="2"/>
</dbReference>
<feature type="transmembrane region" description="Helical" evidence="11">
    <location>
        <begin position="118"/>
        <end position="143"/>
    </location>
</feature>
<keyword evidence="5" id="KW-0631">Potassium channel</keyword>
<keyword evidence="8" id="KW-0406">Ion transport</keyword>
<dbReference type="SUPFAM" id="SSF81324">
    <property type="entry name" value="Voltage-gated potassium channels"/>
    <property type="match status" value="1"/>
</dbReference>
<evidence type="ECO:0000256" key="2">
    <source>
        <dbReference type="ARBA" id="ARBA00022448"/>
    </source>
</evidence>
<keyword evidence="10 13" id="KW-0407">Ion channel</keyword>
<evidence type="ECO:0000313" key="14">
    <source>
        <dbReference type="Proteomes" id="UP000007797"/>
    </source>
</evidence>
<dbReference type="GeneID" id="14867181"/>
<feature type="transmembrane region" description="Helical" evidence="11">
    <location>
        <begin position="215"/>
        <end position="234"/>
    </location>
</feature>
<sequence>MNSTESISSISSSQDETNPLETGPIGGLGIWNNMLKLGLAIVVVMTLLIVSIVLVRIFKRRDKRGSLKVSFRSKAEIYLAYTHVGEIIEFAQVMFSIVSVCLFIYGNYLDDPPYWYLVMRYVFSFFSLVDLITILPILIDILTGNFKNILKTFQFLRVLRVLRVLRLSRILHIFKNEVTKYTFKAFIVVFTFIMVLAGFYMNIEKKPGDGSSLKFHETVYFLVVTLATVGYGDIYPTTALGQVTITVALSVGAGVLIPYHVSKLMEKLQQDSPFLRNLSSTSVTGHVFLCGEFSITHLMDFLSEFYHQRNGKLKKEVVLLCPKAPDDQLKALLLHPFYKNRLIYLQGSPLFEQDLERTKLSKADACFISLPPSWESGDTDNILCSYAVKSMNKNIKIFSHLVTSKNKNKAPFLKGTICMEEFRSALLAQSIICPGYNVLFSNLFTSRNIPNIVSEKWLTEYYYGCNNSVYILKVPEFLVGETLTDVTLSMYFGNGSLLIGLFVPDCTTPPGCRGKFYLYPNNSTVIRKEMSMVVISHTIVQSRDLQSTNEQNQPYDYTLGMFGLGKKVTSFISRLAVPDIELLINEAEAPQESQDQIMNETLKTFIGATSKPLAFLPRQNSMIRMDTSDHISEELDNEGIFEYKDDTDEELSPKDLVKNLCLAEYEGDWIALLSDISNQKTGNPNIEKIQERIKFIIDKHSLLTFTLHGKFDKNKDGSQKMKGHMLIVCQTLKGLDLLLHHLRLPYVTSIKTNKLARTGLQPIVVLYRDEPEDGWFESVTSLPLIAFIKGSSANHSDLEKCGTKHAETIIIASNPYQDVDSDQVDSFTLMSYVDIMRCNHKATIITELLHEPNIRFLEDRSIKCAGSNKKFQSYLQANRENTFLKPDFFSTSHYSCGRVATYAVLNSLVVQSHFNEAIADVANELAFGVNNLAQNHQVLGLNPNLTNPDSKSFSKLVKLPPIYHGRTYGELLKVFLQQKNILILGLYRSSKPMNSPAPYVFTCPHPTTVLHEDDQIFTISSLPIN</sequence>
<evidence type="ECO:0000256" key="9">
    <source>
        <dbReference type="ARBA" id="ARBA00023136"/>
    </source>
</evidence>
<dbReference type="PANTHER" id="PTHR10027:SF38">
    <property type="entry name" value="CALCIUM-ACTIVATED BK POTASSIUM CHANNEL, ALPHA SUBUNIT FAMILY PROTEIN"/>
    <property type="match status" value="1"/>
</dbReference>
<dbReference type="InterPro" id="IPR005821">
    <property type="entry name" value="Ion_trans_dom"/>
</dbReference>
<evidence type="ECO:0000256" key="8">
    <source>
        <dbReference type="ARBA" id="ARBA00023065"/>
    </source>
</evidence>
<dbReference type="InterPro" id="IPR003929">
    <property type="entry name" value="K_chnl_BK_asu"/>
</dbReference>
<dbReference type="GO" id="GO:0005267">
    <property type="term" value="F:potassium channel activity"/>
    <property type="evidence" value="ECO:0007669"/>
    <property type="project" value="UniProtKB-KW"/>
</dbReference>
<dbReference type="OrthoDB" id="257992at2759"/>
<dbReference type="AlphaFoldDB" id="F4Q917"/>
<keyword evidence="7 11" id="KW-1133">Transmembrane helix</keyword>
<proteinExistence type="predicted"/>
<dbReference type="Proteomes" id="UP000007797">
    <property type="component" value="Unassembled WGS sequence"/>
</dbReference>
<dbReference type="PANTHER" id="PTHR10027">
    <property type="entry name" value="CALCIUM-ACTIVATED POTASSIUM CHANNEL ALPHA CHAIN"/>
    <property type="match status" value="1"/>
</dbReference>
<dbReference type="Gene3D" id="1.10.287.930">
    <property type="entry name" value="Mammalian shaker kv1.2 potassium channel- beta subunit complex"/>
    <property type="match status" value="1"/>
</dbReference>
<gene>
    <name evidence="13" type="primary">potA</name>
    <name evidence="13" type="ORF">DFA_10012</name>
</gene>
<dbReference type="Pfam" id="PF00520">
    <property type="entry name" value="Ion_trans"/>
    <property type="match status" value="1"/>
</dbReference>
<evidence type="ECO:0000313" key="13">
    <source>
        <dbReference type="EMBL" id="EGG15186.1"/>
    </source>
</evidence>
<dbReference type="Pfam" id="PF22614">
    <property type="entry name" value="Slo-like_RCK"/>
    <property type="match status" value="2"/>
</dbReference>
<keyword evidence="6" id="KW-0630">Potassium</keyword>
<dbReference type="PRINTS" id="PR00169">
    <property type="entry name" value="KCHANNEL"/>
</dbReference>
<evidence type="ECO:0000256" key="11">
    <source>
        <dbReference type="SAM" id="Phobius"/>
    </source>
</evidence>
<dbReference type="Pfam" id="PF03493">
    <property type="entry name" value="BK_channel_a"/>
    <property type="match status" value="1"/>
</dbReference>
<dbReference type="PROSITE" id="PS51201">
    <property type="entry name" value="RCK_N"/>
    <property type="match status" value="1"/>
</dbReference>
<keyword evidence="14" id="KW-1185">Reference proteome</keyword>
<protein>
    <submittedName>
        <fullName evidence="13">Calcium-activated BK potassium channel</fullName>
    </submittedName>
</protein>
<dbReference type="InterPro" id="IPR047871">
    <property type="entry name" value="K_chnl_Slo-like"/>
</dbReference>
<evidence type="ECO:0000256" key="3">
    <source>
        <dbReference type="ARBA" id="ARBA00022538"/>
    </source>
</evidence>
<feature type="transmembrane region" description="Helical" evidence="11">
    <location>
        <begin position="181"/>
        <end position="203"/>
    </location>
</feature>
<evidence type="ECO:0000256" key="4">
    <source>
        <dbReference type="ARBA" id="ARBA00022692"/>
    </source>
</evidence>
<keyword evidence="2" id="KW-0813">Transport</keyword>
<feature type="transmembrane region" description="Helical" evidence="11">
    <location>
        <begin position="78"/>
        <end position="106"/>
    </location>
</feature>
<evidence type="ECO:0000259" key="12">
    <source>
        <dbReference type="PROSITE" id="PS51201"/>
    </source>
</evidence>
<dbReference type="EMBL" id="GL883026">
    <property type="protein sequence ID" value="EGG15186.1"/>
    <property type="molecule type" value="Genomic_DNA"/>
</dbReference>
<name>F4Q917_CACFS</name>
<keyword evidence="9 11" id="KW-0472">Membrane</keyword>
<evidence type="ECO:0000256" key="6">
    <source>
        <dbReference type="ARBA" id="ARBA00022958"/>
    </source>
</evidence>
<keyword evidence="4 11" id="KW-0812">Transmembrane</keyword>
<dbReference type="KEGG" id="dfa:DFA_10012"/>
<dbReference type="FunFam" id="1.10.287.70:FF:000446">
    <property type="entry name" value="Uncharacterized protein"/>
    <property type="match status" value="1"/>
</dbReference>
<feature type="transmembrane region" description="Helical" evidence="11">
    <location>
        <begin position="240"/>
        <end position="259"/>
    </location>
</feature>
<feature type="domain" description="RCK N-terminal" evidence="12">
    <location>
        <begin position="284"/>
        <end position="421"/>
    </location>
</feature>
<evidence type="ECO:0000256" key="7">
    <source>
        <dbReference type="ARBA" id="ARBA00022989"/>
    </source>
</evidence>
<evidence type="ECO:0000256" key="10">
    <source>
        <dbReference type="ARBA" id="ARBA00023303"/>
    </source>
</evidence>
<organism evidence="13 14">
    <name type="scientific">Cavenderia fasciculata</name>
    <name type="common">Slime mold</name>
    <name type="synonym">Dictyostelium fasciculatum</name>
    <dbReference type="NCBI Taxonomy" id="261658"/>
    <lineage>
        <taxon>Eukaryota</taxon>
        <taxon>Amoebozoa</taxon>
        <taxon>Evosea</taxon>
        <taxon>Eumycetozoa</taxon>
        <taxon>Dictyostelia</taxon>
        <taxon>Acytosteliales</taxon>
        <taxon>Cavenderiaceae</taxon>
        <taxon>Cavenderia</taxon>
    </lineage>
</organism>